<keyword evidence="5" id="KW-1185">Reference proteome</keyword>
<sequence length="169" mass="18553">MKKRILLCSLIMSLPLCSTADELYRWVDEKGVKHFSNKPPQGAERAAVRGEVNSGALNDRPLNTMQPYTAPVIKAKPAEVDAAPDAVNKEDADTPENAANTDNTNTSGKKDKSKLQSRDQQLEAYNAAANSKEARIKEIEAAKNKDKATPKTLNQKLKAYNDAKTVNRD</sequence>
<feature type="signal peptide" evidence="2">
    <location>
        <begin position="1"/>
        <end position="20"/>
    </location>
</feature>
<keyword evidence="2" id="KW-0732">Signal</keyword>
<protein>
    <submittedName>
        <fullName evidence="4">DUF4124 domain-containing protein</fullName>
    </submittedName>
</protein>
<evidence type="ECO:0000313" key="4">
    <source>
        <dbReference type="EMBL" id="MEM5537632.1"/>
    </source>
</evidence>
<feature type="compositionally biased region" description="Polar residues" evidence="1">
    <location>
        <begin position="97"/>
        <end position="107"/>
    </location>
</feature>
<evidence type="ECO:0000256" key="1">
    <source>
        <dbReference type="SAM" id="MobiDB-lite"/>
    </source>
</evidence>
<feature type="compositionally biased region" description="Basic and acidic residues" evidence="1">
    <location>
        <begin position="108"/>
        <end position="121"/>
    </location>
</feature>
<gene>
    <name evidence="4" type="ORF">WNY58_14680</name>
</gene>
<feature type="chain" id="PRO_5045138191" evidence="2">
    <location>
        <begin position="21"/>
        <end position="169"/>
    </location>
</feature>
<proteinExistence type="predicted"/>
<comment type="caution">
    <text evidence="4">The sequence shown here is derived from an EMBL/GenBank/DDBJ whole genome shotgun (WGS) entry which is preliminary data.</text>
</comment>
<feature type="region of interest" description="Disordered" evidence="1">
    <location>
        <begin position="141"/>
        <end position="169"/>
    </location>
</feature>
<evidence type="ECO:0000256" key="2">
    <source>
        <dbReference type="SAM" id="SignalP"/>
    </source>
</evidence>
<organism evidence="4 5">
    <name type="scientific">Neptuniibacter pectenicola</name>
    <dbReference type="NCBI Taxonomy" id="1806669"/>
    <lineage>
        <taxon>Bacteria</taxon>
        <taxon>Pseudomonadati</taxon>
        <taxon>Pseudomonadota</taxon>
        <taxon>Gammaproteobacteria</taxon>
        <taxon>Oceanospirillales</taxon>
        <taxon>Oceanospirillaceae</taxon>
        <taxon>Neptuniibacter</taxon>
    </lineage>
</organism>
<feature type="domain" description="DUF4124" evidence="3">
    <location>
        <begin position="12"/>
        <end position="48"/>
    </location>
</feature>
<dbReference type="Proteomes" id="UP001449225">
    <property type="component" value="Unassembled WGS sequence"/>
</dbReference>
<accession>A0ABU9TV83</accession>
<dbReference type="InterPro" id="IPR025392">
    <property type="entry name" value="DUF4124"/>
</dbReference>
<evidence type="ECO:0000259" key="3">
    <source>
        <dbReference type="Pfam" id="PF13511"/>
    </source>
</evidence>
<feature type="compositionally biased region" description="Basic and acidic residues" evidence="1">
    <location>
        <begin position="159"/>
        <end position="169"/>
    </location>
</feature>
<dbReference type="RefSeq" id="WP_342854906.1">
    <property type="nucleotide sequence ID" value="NZ_JBBMRA010000017.1"/>
</dbReference>
<dbReference type="Pfam" id="PF13511">
    <property type="entry name" value="DUF4124"/>
    <property type="match status" value="1"/>
</dbReference>
<reference evidence="4 5" key="1">
    <citation type="submission" date="2024-03" db="EMBL/GenBank/DDBJ databases">
        <title>Community enrichment and isolation of bacterial strains for fucoidan degradation.</title>
        <authorList>
            <person name="Sichert A."/>
        </authorList>
    </citation>
    <scope>NUCLEOTIDE SEQUENCE [LARGE SCALE GENOMIC DNA]</scope>
    <source>
        <strain evidence="4 5">AS76</strain>
    </source>
</reference>
<feature type="region of interest" description="Disordered" evidence="1">
    <location>
        <begin position="75"/>
        <end position="121"/>
    </location>
</feature>
<evidence type="ECO:0000313" key="5">
    <source>
        <dbReference type="Proteomes" id="UP001449225"/>
    </source>
</evidence>
<name>A0ABU9TV83_9GAMM</name>
<dbReference type="EMBL" id="JBBMRA010000017">
    <property type="protein sequence ID" value="MEM5537632.1"/>
    <property type="molecule type" value="Genomic_DNA"/>
</dbReference>